<reference evidence="1" key="1">
    <citation type="journal article" date="2023" name="G3 (Bethesda)">
        <title>Whole genome assemblies of Zophobas morio and Tenebrio molitor.</title>
        <authorList>
            <person name="Kaur S."/>
            <person name="Stinson S.A."/>
            <person name="diCenzo G.C."/>
        </authorList>
    </citation>
    <scope>NUCLEOTIDE SEQUENCE</scope>
    <source>
        <strain evidence="1">QUZm001</strain>
    </source>
</reference>
<evidence type="ECO:0000313" key="2">
    <source>
        <dbReference type="Proteomes" id="UP001168821"/>
    </source>
</evidence>
<evidence type="ECO:0000313" key="1">
    <source>
        <dbReference type="EMBL" id="KAJ3658519.1"/>
    </source>
</evidence>
<sequence length="106" mass="11969">MTRNPIFFSFAVYTFPSNKAPKRPSFSFSIIQMHLSKRFIFVASLAEFTSALWPFLRLIFAKRLCSTAPIWRTMAASDLFTVIRVIGEGTAGTSRRAAGQRHQHVG</sequence>
<gene>
    <name evidence="1" type="ORF">Zmor_010254</name>
</gene>
<name>A0AA38IP30_9CUCU</name>
<dbReference type="EMBL" id="JALNTZ010000003">
    <property type="protein sequence ID" value="KAJ3658519.1"/>
    <property type="molecule type" value="Genomic_DNA"/>
</dbReference>
<organism evidence="1 2">
    <name type="scientific">Zophobas morio</name>
    <dbReference type="NCBI Taxonomy" id="2755281"/>
    <lineage>
        <taxon>Eukaryota</taxon>
        <taxon>Metazoa</taxon>
        <taxon>Ecdysozoa</taxon>
        <taxon>Arthropoda</taxon>
        <taxon>Hexapoda</taxon>
        <taxon>Insecta</taxon>
        <taxon>Pterygota</taxon>
        <taxon>Neoptera</taxon>
        <taxon>Endopterygota</taxon>
        <taxon>Coleoptera</taxon>
        <taxon>Polyphaga</taxon>
        <taxon>Cucujiformia</taxon>
        <taxon>Tenebrionidae</taxon>
        <taxon>Zophobas</taxon>
    </lineage>
</organism>
<comment type="caution">
    <text evidence="1">The sequence shown here is derived from an EMBL/GenBank/DDBJ whole genome shotgun (WGS) entry which is preliminary data.</text>
</comment>
<accession>A0AA38IP30</accession>
<keyword evidence="2" id="KW-1185">Reference proteome</keyword>
<dbReference type="AlphaFoldDB" id="A0AA38IP30"/>
<proteinExistence type="predicted"/>
<protein>
    <submittedName>
        <fullName evidence="1">Uncharacterized protein</fullName>
    </submittedName>
</protein>
<dbReference type="Proteomes" id="UP001168821">
    <property type="component" value="Unassembled WGS sequence"/>
</dbReference>